<feature type="compositionally biased region" description="Basic and acidic residues" evidence="1">
    <location>
        <begin position="172"/>
        <end position="191"/>
    </location>
</feature>
<name>A0A7S4RWF0_9DINO</name>
<dbReference type="EMBL" id="HBNR01058889">
    <property type="protein sequence ID" value="CAE4627005.1"/>
    <property type="molecule type" value="Transcribed_RNA"/>
</dbReference>
<accession>A0A7S4RWF0</accession>
<dbReference type="AlphaFoldDB" id="A0A7S4RWF0"/>
<protein>
    <recommendedName>
        <fullName evidence="3">RING-type domain-containing protein</fullName>
    </recommendedName>
</protein>
<evidence type="ECO:0000313" key="2">
    <source>
        <dbReference type="EMBL" id="CAE4627005.1"/>
    </source>
</evidence>
<evidence type="ECO:0000256" key="1">
    <source>
        <dbReference type="SAM" id="MobiDB-lite"/>
    </source>
</evidence>
<proteinExistence type="predicted"/>
<reference evidence="2" key="1">
    <citation type="submission" date="2021-01" db="EMBL/GenBank/DDBJ databases">
        <authorList>
            <person name="Corre E."/>
            <person name="Pelletier E."/>
            <person name="Niang G."/>
            <person name="Scheremetjew M."/>
            <person name="Finn R."/>
            <person name="Kale V."/>
            <person name="Holt S."/>
            <person name="Cochrane G."/>
            <person name="Meng A."/>
            <person name="Brown T."/>
            <person name="Cohen L."/>
        </authorList>
    </citation>
    <scope>NUCLEOTIDE SEQUENCE</scope>
    <source>
        <strain evidence="2">CCMP3105</strain>
    </source>
</reference>
<feature type="region of interest" description="Disordered" evidence="1">
    <location>
        <begin position="172"/>
        <end position="199"/>
    </location>
</feature>
<sequence length="199" mass="22670">MAADVACAVCLISRDLVAMPCCPTEGSSTQFCFRCIELICQHGGGTGKCPKCRKHIVIKNGAVALNTEQMRCIMCRQMRIITENRMCDACNVGCRRPLLYECERCHRRQRIPHPMYRYQPSPQEYCNSSWACHQGCGDYTRWRVVPEDVQHVPPQDAPESWGLLESQLVRVREQRQREEEQGTRPEGRPEGRPGGCVLS</sequence>
<gene>
    <name evidence="2" type="ORF">AMON00008_LOCUS41436</name>
</gene>
<evidence type="ECO:0008006" key="3">
    <source>
        <dbReference type="Google" id="ProtNLM"/>
    </source>
</evidence>
<organism evidence="2">
    <name type="scientific">Alexandrium monilatum</name>
    <dbReference type="NCBI Taxonomy" id="311494"/>
    <lineage>
        <taxon>Eukaryota</taxon>
        <taxon>Sar</taxon>
        <taxon>Alveolata</taxon>
        <taxon>Dinophyceae</taxon>
        <taxon>Gonyaulacales</taxon>
        <taxon>Pyrocystaceae</taxon>
        <taxon>Alexandrium</taxon>
    </lineage>
</organism>